<dbReference type="PATRIC" id="fig|1218492.5.peg.161"/>
<feature type="domain" description="Four-carbon acid sugar kinase nucleotide binding" evidence="8">
    <location>
        <begin position="306"/>
        <end position="470"/>
    </location>
</feature>
<dbReference type="AlphaFoldDB" id="A0A0F4LXM9"/>
<dbReference type="OrthoDB" id="153193at2"/>
<evidence type="ECO:0000256" key="4">
    <source>
        <dbReference type="ARBA" id="ARBA00022777"/>
    </source>
</evidence>
<gene>
    <name evidence="9" type="ORF">JG30_00500</name>
</gene>
<dbReference type="SUPFAM" id="SSF142764">
    <property type="entry name" value="YgbK-like"/>
    <property type="match status" value="1"/>
</dbReference>
<dbReference type="STRING" id="1218492.JG30_00500"/>
<evidence type="ECO:0000256" key="1">
    <source>
        <dbReference type="ARBA" id="ARBA00005715"/>
    </source>
</evidence>
<dbReference type="Pfam" id="PF07005">
    <property type="entry name" value="SBD_N"/>
    <property type="match status" value="1"/>
</dbReference>
<dbReference type="Proteomes" id="UP000033558">
    <property type="component" value="Unassembled WGS sequence"/>
</dbReference>
<evidence type="ECO:0000256" key="2">
    <source>
        <dbReference type="ARBA" id="ARBA00022679"/>
    </source>
</evidence>
<dbReference type="Gene3D" id="3.40.980.20">
    <property type="entry name" value="Four-carbon acid sugar kinase, nucleotide binding domain"/>
    <property type="match status" value="1"/>
</dbReference>
<feature type="domain" description="Four-carbon acid sugar kinase N-terminal" evidence="7">
    <location>
        <begin position="40"/>
        <end position="280"/>
    </location>
</feature>
<dbReference type="GO" id="GO:0016301">
    <property type="term" value="F:kinase activity"/>
    <property type="evidence" value="ECO:0007669"/>
    <property type="project" value="UniProtKB-KW"/>
</dbReference>
<dbReference type="HOGENOM" id="CLU_044742_0_0_9"/>
<evidence type="ECO:0000256" key="3">
    <source>
        <dbReference type="ARBA" id="ARBA00022741"/>
    </source>
</evidence>
<keyword evidence="3" id="KW-0547">Nucleotide-binding</keyword>
<name>A0A0F4LXM9_9LACO</name>
<dbReference type="Gene3D" id="3.40.50.10840">
    <property type="entry name" value="Putative sugar-binding, N-terminal domain"/>
    <property type="match status" value="1"/>
</dbReference>
<keyword evidence="2" id="KW-0808">Transferase</keyword>
<dbReference type="InterPro" id="IPR010737">
    <property type="entry name" value="4-carb_acid_sugar_kinase_N"/>
</dbReference>
<evidence type="ECO:0000259" key="8">
    <source>
        <dbReference type="Pfam" id="PF17042"/>
    </source>
</evidence>
<dbReference type="RefSeq" id="WP_143443863.1">
    <property type="nucleotide sequence ID" value="NZ_JAMBKR010000009.1"/>
</dbReference>
<dbReference type="InterPro" id="IPR042213">
    <property type="entry name" value="NBD_C_sf"/>
</dbReference>
<evidence type="ECO:0000256" key="5">
    <source>
        <dbReference type="ARBA" id="ARBA00022840"/>
    </source>
</evidence>
<evidence type="ECO:0000313" key="10">
    <source>
        <dbReference type="Proteomes" id="UP000033558"/>
    </source>
</evidence>
<proteinExistence type="inferred from homology"/>
<keyword evidence="6" id="KW-0119">Carbohydrate metabolism</keyword>
<comment type="similarity">
    <text evidence="1">Belongs to the four-carbon acid sugar kinase family.</text>
</comment>
<organism evidence="9 10">
    <name type="scientific">Bombilactobacillus mellifer</name>
    <dbReference type="NCBI Taxonomy" id="1218492"/>
    <lineage>
        <taxon>Bacteria</taxon>
        <taxon>Bacillati</taxon>
        <taxon>Bacillota</taxon>
        <taxon>Bacilli</taxon>
        <taxon>Lactobacillales</taxon>
        <taxon>Lactobacillaceae</taxon>
        <taxon>Bombilactobacillus</taxon>
    </lineage>
</organism>
<evidence type="ECO:0000256" key="6">
    <source>
        <dbReference type="ARBA" id="ARBA00023277"/>
    </source>
</evidence>
<keyword evidence="5" id="KW-0067">ATP-binding</keyword>
<dbReference type="GO" id="GO:0005524">
    <property type="term" value="F:ATP binding"/>
    <property type="evidence" value="ECO:0007669"/>
    <property type="project" value="UniProtKB-KW"/>
</dbReference>
<comment type="caution">
    <text evidence="9">The sequence shown here is derived from an EMBL/GenBank/DDBJ whole genome shotgun (WGS) entry which is preliminary data.</text>
</comment>
<dbReference type="InterPro" id="IPR037051">
    <property type="entry name" value="4-carb_acid_sugar_kinase_N_sf"/>
</dbReference>
<keyword evidence="10" id="KW-1185">Reference proteome</keyword>
<keyword evidence="4" id="KW-0418">Kinase</keyword>
<dbReference type="InterPro" id="IPR031475">
    <property type="entry name" value="NBD_C"/>
</dbReference>
<accession>A0A0F4LXM9</accession>
<dbReference type="EMBL" id="JXJQ01000001">
    <property type="protein sequence ID" value="KJY63370.1"/>
    <property type="molecule type" value="Genomic_DNA"/>
</dbReference>
<dbReference type="Pfam" id="PF17042">
    <property type="entry name" value="NBD_C"/>
    <property type="match status" value="1"/>
</dbReference>
<reference evidence="9 10" key="1">
    <citation type="submission" date="2015-01" db="EMBL/GenBank/DDBJ databases">
        <title>Comparative genomics of the lactic acid bacteria isolated from the honey bee gut.</title>
        <authorList>
            <person name="Ellegaard K.M."/>
            <person name="Tamarit D."/>
            <person name="Javelind E."/>
            <person name="Olofsson T."/>
            <person name="Andersson S.G."/>
            <person name="Vasquez A."/>
        </authorList>
    </citation>
    <scope>NUCLEOTIDE SEQUENCE [LARGE SCALE GENOMIC DNA]</scope>
    <source>
        <strain evidence="9 10">Bin4</strain>
    </source>
</reference>
<protein>
    <submittedName>
        <fullName evidence="9">Hydroxyacid dehydrogenase/reductase related protein</fullName>
    </submittedName>
</protein>
<evidence type="ECO:0000259" key="7">
    <source>
        <dbReference type="Pfam" id="PF07005"/>
    </source>
</evidence>
<evidence type="ECO:0000313" key="9">
    <source>
        <dbReference type="EMBL" id="KJY63370.1"/>
    </source>
</evidence>
<sequence>MHMTDQIQNKEQLLQSLPPEHPQTAHALITQALKHLHQKIVVLDDDPTGTQTVHDIFVYTHWDPATLRQAFNDSHQMFYILTNSRSLTPAETKALHTTIAHNLVQVSQECQQDFILVSRSDSTLRGHFPLETKVLKETIEAQSNKKFDGEILMPFFLEGGRYTINDIHYVLDGQQLIPAAQTEFAHDRQFGYHFSNMKDYVAEKTDGQFPADQVQSISIAAERQYDLKPLVHQLQQLQNFNKLIVNAASYADAQVAIAAIVEAMAQGKNYLFRTAAAFTKVIGNIADIPLLQRKDIADDQVTTGGLVIVGSHVQKTTEQLKALLQLPNITGIEFHTQLVLDPPQMDTEFQRVLQATETALKAGHNVVVYTSRKRLELPGNQKDEELKLSTKISSYVTKIVQELEFKPSFIIAKGGITSSDIATQGLGIQKALVGGQVAPGIPVWITGSETKFPNIAYVVFPGNVGGVQTLKDIVQQLSN</sequence>